<evidence type="ECO:0000313" key="4">
    <source>
        <dbReference type="Proteomes" id="UP000694845"/>
    </source>
</evidence>
<dbReference type="GO" id="GO:0005737">
    <property type="term" value="C:cytoplasm"/>
    <property type="evidence" value="ECO:0007669"/>
    <property type="project" value="InterPro"/>
</dbReference>
<keyword evidence="4" id="KW-1185">Reference proteome</keyword>
<feature type="region of interest" description="Disordered" evidence="2">
    <location>
        <begin position="321"/>
        <end position="342"/>
    </location>
</feature>
<dbReference type="InterPro" id="IPR038680">
    <property type="entry name" value="PAW_sf"/>
</dbReference>
<proteinExistence type="inferred from homology"/>
<dbReference type="SUPFAM" id="SSF49785">
    <property type="entry name" value="Galactose-binding domain-like"/>
    <property type="match status" value="1"/>
</dbReference>
<reference evidence="5" key="1">
    <citation type="submission" date="2025-08" db="UniProtKB">
        <authorList>
            <consortium name="RefSeq"/>
        </authorList>
    </citation>
    <scope>IDENTIFICATION</scope>
</reference>
<evidence type="ECO:0000259" key="3">
    <source>
        <dbReference type="PROSITE" id="PS51398"/>
    </source>
</evidence>
<dbReference type="Gene3D" id="2.60.120.1020">
    <property type="entry name" value="Peptide N glycanase, PAW domain"/>
    <property type="match status" value="1"/>
</dbReference>
<accession>A0A8B7ZNX3</accession>
<evidence type="ECO:0000256" key="1">
    <source>
        <dbReference type="PROSITE-ProRule" id="PRU00731"/>
    </source>
</evidence>
<evidence type="ECO:0000313" key="5">
    <source>
        <dbReference type="RefSeq" id="XP_022105086.1"/>
    </source>
</evidence>
<dbReference type="InterPro" id="IPR008979">
    <property type="entry name" value="Galactose-bd-like_sf"/>
</dbReference>
<comment type="similarity">
    <text evidence="1">Belongs to the transglutaminase-like superfamily. PNGase family.</text>
</comment>
<protein>
    <submittedName>
        <fullName evidence="5">Uncharacterized protein LOC110987015 isoform X1</fullName>
    </submittedName>
</protein>
<dbReference type="Proteomes" id="UP000694845">
    <property type="component" value="Unplaced"/>
</dbReference>
<dbReference type="RefSeq" id="XP_022105086.1">
    <property type="nucleotide sequence ID" value="XM_022249394.1"/>
</dbReference>
<dbReference type="GO" id="GO:0006516">
    <property type="term" value="P:glycoprotein catabolic process"/>
    <property type="evidence" value="ECO:0007669"/>
    <property type="project" value="InterPro"/>
</dbReference>
<dbReference type="AlphaFoldDB" id="A0A8B7ZNX3"/>
<dbReference type="KEGG" id="aplc:110987015"/>
<dbReference type="OrthoDB" id="67688at2759"/>
<gene>
    <name evidence="5" type="primary">LOC110987015</name>
</gene>
<name>A0A8B7ZNX3_ACAPL</name>
<feature type="domain" description="PAW" evidence="3">
    <location>
        <begin position="38"/>
        <end position="237"/>
    </location>
</feature>
<organism evidence="4 5">
    <name type="scientific">Acanthaster planci</name>
    <name type="common">Crown-of-thorns starfish</name>
    <dbReference type="NCBI Taxonomy" id="133434"/>
    <lineage>
        <taxon>Eukaryota</taxon>
        <taxon>Metazoa</taxon>
        <taxon>Echinodermata</taxon>
        <taxon>Eleutherozoa</taxon>
        <taxon>Asterozoa</taxon>
        <taxon>Asteroidea</taxon>
        <taxon>Valvatacea</taxon>
        <taxon>Valvatida</taxon>
        <taxon>Acanthasteridae</taxon>
        <taxon>Acanthaster</taxon>
    </lineage>
</organism>
<sequence length="438" mass="48883">MGYCACILFPIVSDDRYYDHSTDDRSSLMRERKKGAGLPLKADPTKLTWTRDSVVSLKRVDEVRTTNHVFTLTECEVERKVFQLRYSTRTDAYYRLGSSAAVIEGWENGIYTAVNIERHVDDEMAYLTRTAGYREGSVSWKMDLTDTGLVVDSIQALTLSRTLHGGIITYDIVSPDAQKNADLSGYIANGWRTLYLIAYLSGSPSEDSHDQTQLLYQSSLDEQDHFPLDILITLKPLQETLCTCKPDPEQTHQEGIQETAEIHFPPIERCTCFFPNNNNLGITEIANRPRTPFGSDFVDCAQSIESLSIVNKHAISLPGTPVHRKHYGSRASSGSSRSLRLGKRNRVQSLGQAGYDNAGAESPIRMHALRQMAPPDQSELRELEASKLDTTGGQLKPQNTEARKAWIDGKQRDCESLVGDDDTDSKGRFCKGSLCTVS</sequence>
<dbReference type="InterPro" id="IPR006588">
    <property type="entry name" value="Peptide_N_glycanase_PAW_dom"/>
</dbReference>
<evidence type="ECO:0000256" key="2">
    <source>
        <dbReference type="SAM" id="MobiDB-lite"/>
    </source>
</evidence>
<dbReference type="GeneID" id="110987015"/>
<dbReference type="PROSITE" id="PS51398">
    <property type="entry name" value="PAW"/>
    <property type="match status" value="1"/>
</dbReference>
<feature type="compositionally biased region" description="Low complexity" evidence="2">
    <location>
        <begin position="329"/>
        <end position="339"/>
    </location>
</feature>
<dbReference type="Pfam" id="PF04721">
    <property type="entry name" value="PAW"/>
    <property type="match status" value="1"/>
</dbReference>